<dbReference type="PANTHER" id="PTHR21590:SF6">
    <property type="entry name" value="SEA DOMAIN-CONTAINING PROTEIN"/>
    <property type="match status" value="1"/>
</dbReference>
<dbReference type="Proteomes" id="UP000515135">
    <property type="component" value="Unplaced"/>
</dbReference>
<sequence length="125" mass="13961">MMSRYGDLGPGVMMQNPIYDYPRPSVGGLNGSLYEPERTNLSFLDQLRSTPVRAYTQPSPHGGVQQPMAQPSQQPTTGQQPSQEPITEHSLPGVMSSLTNDQRDTLLQLIREEYGKLEEERATKK</sequence>
<evidence type="ECO:0000313" key="2">
    <source>
        <dbReference type="Proteomes" id="UP000515135"/>
    </source>
</evidence>
<feature type="region of interest" description="Disordered" evidence="1">
    <location>
        <begin position="50"/>
        <end position="102"/>
    </location>
</feature>
<name>A0A6P4YQZ7_BRABE</name>
<dbReference type="OrthoDB" id="10058621at2759"/>
<evidence type="ECO:0000313" key="3">
    <source>
        <dbReference type="RefSeq" id="XP_019631855.1"/>
    </source>
</evidence>
<dbReference type="KEGG" id="bbel:109475596"/>
<proteinExistence type="predicted"/>
<evidence type="ECO:0000256" key="1">
    <source>
        <dbReference type="SAM" id="MobiDB-lite"/>
    </source>
</evidence>
<protein>
    <submittedName>
        <fullName evidence="3">Uncharacterized protein LOC109475596</fullName>
    </submittedName>
</protein>
<accession>A0A6P4YQZ7</accession>
<reference evidence="3" key="1">
    <citation type="submission" date="2025-08" db="UniProtKB">
        <authorList>
            <consortium name="RefSeq"/>
        </authorList>
    </citation>
    <scope>IDENTIFICATION</scope>
    <source>
        <tissue evidence="3">Gonad</tissue>
    </source>
</reference>
<dbReference type="AlphaFoldDB" id="A0A6P4YQZ7"/>
<gene>
    <name evidence="3" type="primary">LOC109475596</name>
</gene>
<dbReference type="PANTHER" id="PTHR21590">
    <property type="entry name" value="SEA DOMAIN-CONTAINING PROTEIN"/>
    <property type="match status" value="1"/>
</dbReference>
<dbReference type="GeneID" id="109475596"/>
<feature type="compositionally biased region" description="Low complexity" evidence="1">
    <location>
        <begin position="70"/>
        <end position="83"/>
    </location>
</feature>
<organism evidence="2 3">
    <name type="scientific">Branchiostoma belcheri</name>
    <name type="common">Amphioxus</name>
    <dbReference type="NCBI Taxonomy" id="7741"/>
    <lineage>
        <taxon>Eukaryota</taxon>
        <taxon>Metazoa</taxon>
        <taxon>Chordata</taxon>
        <taxon>Cephalochordata</taxon>
        <taxon>Leptocardii</taxon>
        <taxon>Amphioxiformes</taxon>
        <taxon>Branchiostomatidae</taxon>
        <taxon>Branchiostoma</taxon>
    </lineage>
</organism>
<dbReference type="RefSeq" id="XP_019631855.1">
    <property type="nucleotide sequence ID" value="XM_019776296.1"/>
</dbReference>
<keyword evidence="2" id="KW-1185">Reference proteome</keyword>